<dbReference type="STRING" id="1095630.A0A2J6TKY8"/>
<name>A0A2J6TKY8_9HELO</name>
<sequence>MNSTRIITAFPPPPGVTPNFVNPDFNGKQIIVAGVVLPLLMFPFLGARLYAKYALLKKIHCDDYMIALAVVGSCYPLMPSHSELTKVVSLQPFTLVFSIMQMLRESPVFLKATNLAKASQKPEMGLGTIFGIFRYLSSKPISS</sequence>
<proteinExistence type="predicted"/>
<evidence type="ECO:0000313" key="3">
    <source>
        <dbReference type="Proteomes" id="UP000235371"/>
    </source>
</evidence>
<dbReference type="AlphaFoldDB" id="A0A2J6TKY8"/>
<dbReference type="EMBL" id="KZ613780">
    <property type="protein sequence ID" value="PMD63666.1"/>
    <property type="molecule type" value="Genomic_DNA"/>
</dbReference>
<dbReference type="OrthoDB" id="444631at2759"/>
<gene>
    <name evidence="2" type="ORF">K444DRAFT_325206</name>
</gene>
<evidence type="ECO:0000313" key="2">
    <source>
        <dbReference type="EMBL" id="PMD63666.1"/>
    </source>
</evidence>
<dbReference type="RefSeq" id="XP_024740570.1">
    <property type="nucleotide sequence ID" value="XM_024871912.1"/>
</dbReference>
<dbReference type="InParanoid" id="A0A2J6TKY8"/>
<dbReference type="Proteomes" id="UP000235371">
    <property type="component" value="Unassembled WGS sequence"/>
</dbReference>
<dbReference type="GeneID" id="36579994"/>
<evidence type="ECO:0000256" key="1">
    <source>
        <dbReference type="SAM" id="Phobius"/>
    </source>
</evidence>
<accession>A0A2J6TKY8</accession>
<keyword evidence="1" id="KW-0472">Membrane</keyword>
<organism evidence="2 3">
    <name type="scientific">Hyaloscypha bicolor E</name>
    <dbReference type="NCBI Taxonomy" id="1095630"/>
    <lineage>
        <taxon>Eukaryota</taxon>
        <taxon>Fungi</taxon>
        <taxon>Dikarya</taxon>
        <taxon>Ascomycota</taxon>
        <taxon>Pezizomycotina</taxon>
        <taxon>Leotiomycetes</taxon>
        <taxon>Helotiales</taxon>
        <taxon>Hyaloscyphaceae</taxon>
        <taxon>Hyaloscypha</taxon>
        <taxon>Hyaloscypha bicolor</taxon>
    </lineage>
</organism>
<protein>
    <submittedName>
        <fullName evidence="2">Uncharacterized protein</fullName>
    </submittedName>
</protein>
<keyword evidence="3" id="KW-1185">Reference proteome</keyword>
<feature type="transmembrane region" description="Helical" evidence="1">
    <location>
        <begin position="30"/>
        <end position="51"/>
    </location>
</feature>
<keyword evidence="1" id="KW-1133">Transmembrane helix</keyword>
<reference evidence="2 3" key="1">
    <citation type="submission" date="2016-04" db="EMBL/GenBank/DDBJ databases">
        <title>A degradative enzymes factory behind the ericoid mycorrhizal symbiosis.</title>
        <authorList>
            <consortium name="DOE Joint Genome Institute"/>
            <person name="Martino E."/>
            <person name="Morin E."/>
            <person name="Grelet G."/>
            <person name="Kuo A."/>
            <person name="Kohler A."/>
            <person name="Daghino S."/>
            <person name="Barry K."/>
            <person name="Choi C."/>
            <person name="Cichocki N."/>
            <person name="Clum A."/>
            <person name="Copeland A."/>
            <person name="Hainaut M."/>
            <person name="Haridas S."/>
            <person name="Labutti K."/>
            <person name="Lindquist E."/>
            <person name="Lipzen A."/>
            <person name="Khouja H.-R."/>
            <person name="Murat C."/>
            <person name="Ohm R."/>
            <person name="Olson A."/>
            <person name="Spatafora J."/>
            <person name="Veneault-Fourrey C."/>
            <person name="Henrissat B."/>
            <person name="Grigoriev I."/>
            <person name="Martin F."/>
            <person name="Perotto S."/>
        </authorList>
    </citation>
    <scope>NUCLEOTIDE SEQUENCE [LARGE SCALE GENOMIC DNA]</scope>
    <source>
        <strain evidence="2 3">E</strain>
    </source>
</reference>
<keyword evidence="1" id="KW-0812">Transmembrane</keyword>